<keyword evidence="6" id="KW-1185">Reference proteome</keyword>
<dbReference type="InterPro" id="IPR018062">
    <property type="entry name" value="HTH_AraC-typ_CS"/>
</dbReference>
<dbReference type="Pfam" id="PF12833">
    <property type="entry name" value="HTH_18"/>
    <property type="match status" value="1"/>
</dbReference>
<dbReference type="Pfam" id="PF02311">
    <property type="entry name" value="AraC_binding"/>
    <property type="match status" value="1"/>
</dbReference>
<dbReference type="InterPro" id="IPR009057">
    <property type="entry name" value="Homeodomain-like_sf"/>
</dbReference>
<evidence type="ECO:0000256" key="2">
    <source>
        <dbReference type="ARBA" id="ARBA00023125"/>
    </source>
</evidence>
<dbReference type="InterPro" id="IPR018060">
    <property type="entry name" value="HTH_AraC"/>
</dbReference>
<dbReference type="PRINTS" id="PR00032">
    <property type="entry name" value="HTHARAC"/>
</dbReference>
<dbReference type="SUPFAM" id="SSF46689">
    <property type="entry name" value="Homeodomain-like"/>
    <property type="match status" value="2"/>
</dbReference>
<dbReference type="SMART" id="SM00342">
    <property type="entry name" value="HTH_ARAC"/>
    <property type="match status" value="1"/>
</dbReference>
<organism evidence="5 6">
    <name type="scientific">Paenibacillus aceris</name>
    <dbReference type="NCBI Taxonomy" id="869555"/>
    <lineage>
        <taxon>Bacteria</taxon>
        <taxon>Bacillati</taxon>
        <taxon>Bacillota</taxon>
        <taxon>Bacilli</taxon>
        <taxon>Bacillales</taxon>
        <taxon>Paenibacillaceae</taxon>
        <taxon>Paenibacillus</taxon>
    </lineage>
</organism>
<dbReference type="PANTHER" id="PTHR43280:SF28">
    <property type="entry name" value="HTH-TYPE TRANSCRIPTIONAL ACTIVATOR RHAS"/>
    <property type="match status" value="1"/>
</dbReference>
<evidence type="ECO:0000313" key="6">
    <source>
        <dbReference type="Proteomes" id="UP001519344"/>
    </source>
</evidence>
<reference evidence="5 6" key="1">
    <citation type="submission" date="2021-03" db="EMBL/GenBank/DDBJ databases">
        <title>Genomic Encyclopedia of Type Strains, Phase IV (KMG-IV): sequencing the most valuable type-strain genomes for metagenomic binning, comparative biology and taxonomic classification.</title>
        <authorList>
            <person name="Goeker M."/>
        </authorList>
    </citation>
    <scope>NUCLEOTIDE SEQUENCE [LARGE SCALE GENOMIC DNA]</scope>
    <source>
        <strain evidence="5 6">DSM 24950</strain>
    </source>
</reference>
<dbReference type="PROSITE" id="PS01124">
    <property type="entry name" value="HTH_ARAC_FAMILY_2"/>
    <property type="match status" value="1"/>
</dbReference>
<evidence type="ECO:0000313" key="5">
    <source>
        <dbReference type="EMBL" id="MBP1966541.1"/>
    </source>
</evidence>
<dbReference type="InterPro" id="IPR003313">
    <property type="entry name" value="AraC-bd"/>
</dbReference>
<proteinExistence type="predicted"/>
<dbReference type="Gene3D" id="1.10.10.60">
    <property type="entry name" value="Homeodomain-like"/>
    <property type="match status" value="2"/>
</dbReference>
<name>A0ABS4I6J5_9BACL</name>
<evidence type="ECO:0000256" key="3">
    <source>
        <dbReference type="ARBA" id="ARBA00023163"/>
    </source>
</evidence>
<evidence type="ECO:0000256" key="1">
    <source>
        <dbReference type="ARBA" id="ARBA00023015"/>
    </source>
</evidence>
<gene>
    <name evidence="5" type="ORF">J2Z65_005801</name>
</gene>
<dbReference type="PROSITE" id="PS00041">
    <property type="entry name" value="HTH_ARAC_FAMILY_1"/>
    <property type="match status" value="1"/>
</dbReference>
<keyword evidence="1" id="KW-0805">Transcription regulation</keyword>
<keyword evidence="2" id="KW-0238">DNA-binding</keyword>
<keyword evidence="3" id="KW-0804">Transcription</keyword>
<dbReference type="PANTHER" id="PTHR43280">
    <property type="entry name" value="ARAC-FAMILY TRANSCRIPTIONAL REGULATOR"/>
    <property type="match status" value="1"/>
</dbReference>
<dbReference type="Proteomes" id="UP001519344">
    <property type="component" value="Unassembled WGS sequence"/>
</dbReference>
<dbReference type="InterPro" id="IPR020449">
    <property type="entry name" value="Tscrpt_reg_AraC-type_HTH"/>
</dbReference>
<feature type="domain" description="HTH araC/xylS-type" evidence="4">
    <location>
        <begin position="170"/>
        <end position="271"/>
    </location>
</feature>
<evidence type="ECO:0000259" key="4">
    <source>
        <dbReference type="PROSITE" id="PS01124"/>
    </source>
</evidence>
<dbReference type="RefSeq" id="WP_167068486.1">
    <property type="nucleotide sequence ID" value="NZ_JAAOZR010000096.1"/>
</dbReference>
<dbReference type="SUPFAM" id="SSF51215">
    <property type="entry name" value="Regulatory protein AraC"/>
    <property type="match status" value="1"/>
</dbReference>
<dbReference type="Gene3D" id="2.60.120.280">
    <property type="entry name" value="Regulatory protein AraC"/>
    <property type="match status" value="1"/>
</dbReference>
<accession>A0ABS4I6J5</accession>
<sequence>MSVFTSQELILNEYFGKVICEPNWKWSRKEVPFHDYDLWYVWDGEGEVTLNGTLHQVRQGDCFLFRPGDFTSAKHNPERPLTVTFIHFAAKRDDHAYLNGDAISQLPSLVNFDPAEAHESYLDRFIHVRMSGAFGHEEEAVILLRLLLLLFERQSPANQSQVDPARRSLNRVMMDVASHIMQDPSHQYSIDELAQLAHLSPRYFSLKFKEVMGQTIESYMIEKRIERATYLLKLGMNVSEVAEALGYRSIYFFSRQYKKVTGITPSMIRIRS</sequence>
<protein>
    <submittedName>
        <fullName evidence="5">AraC-like DNA-binding protein</fullName>
    </submittedName>
</protein>
<comment type="caution">
    <text evidence="5">The sequence shown here is derived from an EMBL/GenBank/DDBJ whole genome shotgun (WGS) entry which is preliminary data.</text>
</comment>
<dbReference type="InterPro" id="IPR037923">
    <property type="entry name" value="HTH-like"/>
</dbReference>
<dbReference type="EMBL" id="JAGGKV010000022">
    <property type="protein sequence ID" value="MBP1966541.1"/>
    <property type="molecule type" value="Genomic_DNA"/>
</dbReference>